<dbReference type="Proteomes" id="UP000760407">
    <property type="component" value="Unassembled WGS sequence"/>
</dbReference>
<proteinExistence type="predicted"/>
<organism evidence="3 4">
    <name type="scientific">Francisella philomiragia</name>
    <dbReference type="NCBI Taxonomy" id="28110"/>
    <lineage>
        <taxon>Bacteria</taxon>
        <taxon>Pseudomonadati</taxon>
        <taxon>Pseudomonadota</taxon>
        <taxon>Gammaproteobacteria</taxon>
        <taxon>Thiotrichales</taxon>
        <taxon>Francisellaceae</taxon>
        <taxon>Francisella</taxon>
    </lineage>
</organism>
<sequence>MKNNLTTLLICAISLIALILTACASDTEKLAELQKNQQQMQQQTVVLQEEIAKVQQKANKYEKLANKYKILLDKQQQEIDTLEAEHAKFSKESTAEALAKKQELKEQLMKSAQDSVHIQKVFKRYTKKASAYREKSQTLEEQTKQTQDNLEQTTQEIQQLKDKIVVEQTVN</sequence>
<comment type="caution">
    <text evidence="3">The sequence shown here is derived from an EMBL/GenBank/DDBJ whole genome shotgun (WGS) entry which is preliminary data.</text>
</comment>
<reference evidence="3 4" key="1">
    <citation type="submission" date="2020-08" db="EMBL/GenBank/DDBJ databases">
        <title>Comparative genomics of Francisella species.</title>
        <authorList>
            <person name="Sahl J."/>
            <person name="Sjodin A."/>
            <person name="Wagner D."/>
            <person name="Forsman M."/>
        </authorList>
    </citation>
    <scope>NUCLEOTIDE SEQUENCE [LARGE SCALE GENOMIC DNA]</scope>
    <source>
        <strain evidence="3 4">F1093</strain>
    </source>
</reference>
<feature type="signal peptide" evidence="2">
    <location>
        <begin position="1"/>
        <end position="24"/>
    </location>
</feature>
<protein>
    <recommendedName>
        <fullName evidence="5">Lipoprotein</fullName>
    </recommendedName>
</protein>
<gene>
    <name evidence="3" type="ORF">IBE52_09635</name>
</gene>
<dbReference type="EMBL" id="JACTSG010000006">
    <property type="protein sequence ID" value="MBK2303175.1"/>
    <property type="molecule type" value="Genomic_DNA"/>
</dbReference>
<evidence type="ECO:0000256" key="1">
    <source>
        <dbReference type="SAM" id="Coils"/>
    </source>
</evidence>
<keyword evidence="2" id="KW-0732">Signal</keyword>
<feature type="coiled-coil region" evidence="1">
    <location>
        <begin position="122"/>
        <end position="170"/>
    </location>
</feature>
<evidence type="ECO:0000313" key="3">
    <source>
        <dbReference type="EMBL" id="MBK2303175.1"/>
    </source>
</evidence>
<accession>A0ABS1GEL0</accession>
<keyword evidence="1" id="KW-0175">Coiled coil</keyword>
<evidence type="ECO:0000313" key="4">
    <source>
        <dbReference type="Proteomes" id="UP000760407"/>
    </source>
</evidence>
<feature type="coiled-coil region" evidence="1">
    <location>
        <begin position="23"/>
        <end position="92"/>
    </location>
</feature>
<keyword evidence="4" id="KW-1185">Reference proteome</keyword>
<dbReference type="RefSeq" id="WP_200167491.1">
    <property type="nucleotide sequence ID" value="NZ_JACTSG010000006.1"/>
</dbReference>
<evidence type="ECO:0000256" key="2">
    <source>
        <dbReference type="SAM" id="SignalP"/>
    </source>
</evidence>
<feature type="chain" id="PRO_5046384670" description="Lipoprotein" evidence="2">
    <location>
        <begin position="25"/>
        <end position="171"/>
    </location>
</feature>
<evidence type="ECO:0008006" key="5">
    <source>
        <dbReference type="Google" id="ProtNLM"/>
    </source>
</evidence>
<dbReference type="PROSITE" id="PS51257">
    <property type="entry name" value="PROKAR_LIPOPROTEIN"/>
    <property type="match status" value="1"/>
</dbReference>
<name>A0ABS1GEL0_9GAMM</name>